<accession>A0A329QVP2</accession>
<evidence type="ECO:0000256" key="5">
    <source>
        <dbReference type="SAM" id="MobiDB-lite"/>
    </source>
</evidence>
<dbReference type="PANTHER" id="PTHR30055">
    <property type="entry name" value="HTH-TYPE TRANSCRIPTIONAL REGULATOR RUTR"/>
    <property type="match status" value="1"/>
</dbReference>
<evidence type="ECO:0000256" key="1">
    <source>
        <dbReference type="ARBA" id="ARBA00023015"/>
    </source>
</evidence>
<evidence type="ECO:0000313" key="8">
    <source>
        <dbReference type="Proteomes" id="UP000250462"/>
    </source>
</evidence>
<dbReference type="OrthoDB" id="3528955at2"/>
<comment type="caution">
    <text evidence="7">The sequence shown here is derived from an EMBL/GenBank/DDBJ whole genome shotgun (WGS) entry which is preliminary data.</text>
</comment>
<dbReference type="GO" id="GO:0000976">
    <property type="term" value="F:transcription cis-regulatory region binding"/>
    <property type="evidence" value="ECO:0007669"/>
    <property type="project" value="TreeGrafter"/>
</dbReference>
<evidence type="ECO:0000256" key="2">
    <source>
        <dbReference type="ARBA" id="ARBA00023125"/>
    </source>
</evidence>
<keyword evidence="3" id="KW-0804">Transcription</keyword>
<dbReference type="PANTHER" id="PTHR30055:SF234">
    <property type="entry name" value="HTH-TYPE TRANSCRIPTIONAL REGULATOR BETI"/>
    <property type="match status" value="1"/>
</dbReference>
<evidence type="ECO:0000256" key="4">
    <source>
        <dbReference type="PROSITE-ProRule" id="PRU00335"/>
    </source>
</evidence>
<protein>
    <submittedName>
        <fullName evidence="7">TetR family transcriptional regulator</fullName>
    </submittedName>
</protein>
<keyword evidence="8" id="KW-1185">Reference proteome</keyword>
<dbReference type="PROSITE" id="PS50977">
    <property type="entry name" value="HTH_TETR_2"/>
    <property type="match status" value="1"/>
</dbReference>
<proteinExistence type="predicted"/>
<dbReference type="Gene3D" id="1.10.357.10">
    <property type="entry name" value="Tetracycline Repressor, domain 2"/>
    <property type="match status" value="1"/>
</dbReference>
<feature type="domain" description="HTH tetR-type" evidence="6">
    <location>
        <begin position="35"/>
        <end position="96"/>
    </location>
</feature>
<dbReference type="SUPFAM" id="SSF46689">
    <property type="entry name" value="Homeodomain-like"/>
    <property type="match status" value="1"/>
</dbReference>
<evidence type="ECO:0000313" key="7">
    <source>
        <dbReference type="EMBL" id="RAW16494.1"/>
    </source>
</evidence>
<dbReference type="InterPro" id="IPR001647">
    <property type="entry name" value="HTH_TetR"/>
</dbReference>
<dbReference type="GO" id="GO:0003700">
    <property type="term" value="F:DNA-binding transcription factor activity"/>
    <property type="evidence" value="ECO:0007669"/>
    <property type="project" value="TreeGrafter"/>
</dbReference>
<dbReference type="InterPro" id="IPR009057">
    <property type="entry name" value="Homeodomain-like_sf"/>
</dbReference>
<feature type="compositionally biased region" description="Basic and acidic residues" evidence="5">
    <location>
        <begin position="1"/>
        <end position="26"/>
    </location>
</feature>
<name>A0A329QVP2_9ACTN</name>
<dbReference type="AlphaFoldDB" id="A0A329QVP2"/>
<dbReference type="Pfam" id="PF00440">
    <property type="entry name" value="TetR_N"/>
    <property type="match status" value="1"/>
</dbReference>
<dbReference type="EMBL" id="QMIG01000004">
    <property type="protein sequence ID" value="RAW16494.1"/>
    <property type="molecule type" value="Genomic_DNA"/>
</dbReference>
<evidence type="ECO:0000259" key="6">
    <source>
        <dbReference type="PROSITE" id="PS50977"/>
    </source>
</evidence>
<organism evidence="7 8">
    <name type="scientific">Phytoactinopolyspora halophila</name>
    <dbReference type="NCBI Taxonomy" id="1981511"/>
    <lineage>
        <taxon>Bacteria</taxon>
        <taxon>Bacillati</taxon>
        <taxon>Actinomycetota</taxon>
        <taxon>Actinomycetes</taxon>
        <taxon>Jiangellales</taxon>
        <taxon>Jiangellaceae</taxon>
        <taxon>Phytoactinopolyspora</taxon>
    </lineage>
</organism>
<feature type="region of interest" description="Disordered" evidence="5">
    <location>
        <begin position="1"/>
        <end position="35"/>
    </location>
</feature>
<dbReference type="Proteomes" id="UP000250462">
    <property type="component" value="Unassembled WGS sequence"/>
</dbReference>
<dbReference type="RefSeq" id="WP_112257704.1">
    <property type="nucleotide sequence ID" value="NZ_QMIG01000004.1"/>
</dbReference>
<reference evidence="7 8" key="1">
    <citation type="submission" date="2018-06" db="EMBL/GenBank/DDBJ databases">
        <title>Phytoactinopolyspora halophila sp. nov., a novel halophilic actinomycete isolated from a saline soil in China.</title>
        <authorList>
            <person name="Tang S.-K."/>
        </authorList>
    </citation>
    <scope>NUCLEOTIDE SEQUENCE [LARGE SCALE GENOMIC DNA]</scope>
    <source>
        <strain evidence="7 8">YIM 96934</strain>
    </source>
</reference>
<evidence type="ECO:0000256" key="3">
    <source>
        <dbReference type="ARBA" id="ARBA00023163"/>
    </source>
</evidence>
<dbReference type="InterPro" id="IPR050109">
    <property type="entry name" value="HTH-type_TetR-like_transc_reg"/>
</dbReference>
<sequence length="214" mass="23293">MGSNDHEESGAAGSEIDRAARADGRSTARRRLRKEERREQILRAATRAFARSGGFAHTGLEDVAAAAGVTRMILYRHFDSKTELYHCVIDRAVTRLHEATTTAGALGEGSVPGMIEWARAEPDAFRLIFRHAASDPESSTEIEELRAGMVATLRPYLAEDVTDERWAGWAARVATSIVIESIMAWLDAGEPDPDVAGARILTVVDGVYRAIDSA</sequence>
<keyword evidence="2 4" id="KW-0238">DNA-binding</keyword>
<gene>
    <name evidence="7" type="ORF">DPM12_06635</name>
</gene>
<keyword evidence="1" id="KW-0805">Transcription regulation</keyword>
<feature type="DNA-binding region" description="H-T-H motif" evidence="4">
    <location>
        <begin position="59"/>
        <end position="78"/>
    </location>
</feature>